<dbReference type="Gene3D" id="3.40.50.1820">
    <property type="entry name" value="alpha/beta hydrolase"/>
    <property type="match status" value="1"/>
</dbReference>
<evidence type="ECO:0000256" key="1">
    <source>
        <dbReference type="SAM" id="MobiDB-lite"/>
    </source>
</evidence>
<reference evidence="3" key="1">
    <citation type="journal article" date="2021" name="Microorganisms">
        <title>Phylogenomic Reconstruction and Metabolic Potential of the Genus Aminobacter.</title>
        <authorList>
            <person name="Artuso I."/>
            <person name="Turrini P."/>
            <person name="Pirolo M."/>
            <person name="Lugli G.A."/>
            <person name="Ventura M."/>
            <person name="Visca P."/>
        </authorList>
    </citation>
    <scope>NUCLEOTIDE SEQUENCE</scope>
    <source>
        <strain evidence="3">LMG 26462</strain>
    </source>
</reference>
<name>A0A9X1A9I5_9HYPH</name>
<dbReference type="EMBL" id="JAFLWW010000002">
    <property type="protein sequence ID" value="MBT1155561.1"/>
    <property type="molecule type" value="Genomic_DNA"/>
</dbReference>
<dbReference type="SUPFAM" id="SSF53474">
    <property type="entry name" value="alpha/beta-Hydrolases"/>
    <property type="match status" value="1"/>
</dbReference>
<protein>
    <submittedName>
        <fullName evidence="3">Carboxylesterase family protein</fullName>
    </submittedName>
</protein>
<feature type="compositionally biased region" description="Basic and acidic residues" evidence="1">
    <location>
        <begin position="52"/>
        <end position="65"/>
    </location>
</feature>
<organism evidence="3 4">
    <name type="scientific">Aminobacter anthyllidis</name>
    <dbReference type="NCBI Taxonomy" id="1035067"/>
    <lineage>
        <taxon>Bacteria</taxon>
        <taxon>Pseudomonadati</taxon>
        <taxon>Pseudomonadota</taxon>
        <taxon>Alphaproteobacteria</taxon>
        <taxon>Hyphomicrobiales</taxon>
        <taxon>Phyllobacteriaceae</taxon>
        <taxon>Aminobacter</taxon>
    </lineage>
</organism>
<dbReference type="Pfam" id="PF00135">
    <property type="entry name" value="COesterase"/>
    <property type="match status" value="1"/>
</dbReference>
<evidence type="ECO:0000313" key="3">
    <source>
        <dbReference type="EMBL" id="MBT1155561.1"/>
    </source>
</evidence>
<feature type="region of interest" description="Disordered" evidence="1">
    <location>
        <begin position="20"/>
        <end position="65"/>
    </location>
</feature>
<evidence type="ECO:0000259" key="2">
    <source>
        <dbReference type="Pfam" id="PF00135"/>
    </source>
</evidence>
<dbReference type="Proteomes" id="UP001138921">
    <property type="component" value="Unassembled WGS sequence"/>
</dbReference>
<dbReference type="InterPro" id="IPR029058">
    <property type="entry name" value="AB_hydrolase_fold"/>
</dbReference>
<keyword evidence="4" id="KW-1185">Reference proteome</keyword>
<gene>
    <name evidence="3" type="ORF">J1C56_08135</name>
</gene>
<evidence type="ECO:0000313" key="4">
    <source>
        <dbReference type="Proteomes" id="UP001138921"/>
    </source>
</evidence>
<feature type="domain" description="Carboxylesterase type B" evidence="2">
    <location>
        <begin position="8"/>
        <end position="39"/>
    </location>
</feature>
<proteinExistence type="predicted"/>
<dbReference type="AlphaFoldDB" id="A0A9X1A9I5"/>
<comment type="caution">
    <text evidence="3">The sequence shown here is derived from an EMBL/GenBank/DDBJ whole genome shotgun (WGS) entry which is preliminary data.</text>
</comment>
<sequence length="65" mass="7177">MSGVNANGFAAIRGIPYAEPPVGKLRFKPPVPRARWDGPARRQPVWPQPSADADRADAGRRSQRR</sequence>
<reference evidence="3" key="2">
    <citation type="submission" date="2021-03" db="EMBL/GenBank/DDBJ databases">
        <authorList>
            <person name="Artuso I."/>
            <person name="Turrini P."/>
            <person name="Pirolo M."/>
            <person name="Lugli G.A."/>
            <person name="Ventura M."/>
            <person name="Visca P."/>
        </authorList>
    </citation>
    <scope>NUCLEOTIDE SEQUENCE</scope>
    <source>
        <strain evidence="3">LMG 26462</strain>
    </source>
</reference>
<dbReference type="InterPro" id="IPR002018">
    <property type="entry name" value="CarbesteraseB"/>
</dbReference>
<accession>A0A9X1A9I5</accession>